<protein>
    <recommendedName>
        <fullName evidence="1">DUF2963 domain-containing protein</fullName>
    </recommendedName>
</protein>
<organism evidence="2 3">
    <name type="scientific">Candidatus Phytoplasma meliae</name>
    <dbReference type="NCBI Taxonomy" id="1848402"/>
    <lineage>
        <taxon>Bacteria</taxon>
        <taxon>Bacillati</taxon>
        <taxon>Mycoplasmatota</taxon>
        <taxon>Mollicutes</taxon>
        <taxon>Acholeplasmatales</taxon>
        <taxon>Acholeplasmataceae</taxon>
        <taxon>Candidatus Phytoplasma</taxon>
        <taxon>16SrXIII (Mexican periwinkle virescence group)</taxon>
    </lineage>
</organism>
<keyword evidence="3" id="KW-1185">Reference proteome</keyword>
<reference evidence="2" key="1">
    <citation type="submission" date="2021-04" db="EMBL/GenBank/DDBJ databases">
        <title>Genomic features of Candidatus Phytoplasma meliae isolate ChTYXIII (1SrXIII-G).</title>
        <authorList>
            <person name="Fernandez F.D."/>
            <person name="Conci L.R."/>
        </authorList>
    </citation>
    <scope>NUCLEOTIDE SEQUENCE [LARGE SCALE GENOMIC DNA]</scope>
    <source>
        <strain evidence="2">ChTYXIII-Mo</strain>
    </source>
</reference>
<proteinExistence type="predicted"/>
<evidence type="ECO:0000313" key="2">
    <source>
        <dbReference type="EMBL" id="MBP5835840.1"/>
    </source>
</evidence>
<gene>
    <name evidence="2" type="ORF">CHTY_001175</name>
</gene>
<comment type="caution">
    <text evidence="2">The sequence shown here is derived from an EMBL/GenBank/DDBJ whole genome shotgun (WGS) entry which is preliminary data.</text>
</comment>
<dbReference type="RefSeq" id="WP_203552106.1">
    <property type="nucleotide sequence ID" value="NZ_JACAOD020000004.1"/>
</dbReference>
<evidence type="ECO:0000313" key="3">
    <source>
        <dbReference type="Proteomes" id="UP001195571"/>
    </source>
</evidence>
<dbReference type="InterPro" id="IPR021348">
    <property type="entry name" value="DUF2963"/>
</dbReference>
<feature type="domain" description="DUF2963" evidence="1">
    <location>
        <begin position="7"/>
        <end position="45"/>
    </location>
</feature>
<accession>A0ABS5CXY9</accession>
<dbReference type="Proteomes" id="UP001195571">
    <property type="component" value="Unassembled WGS sequence"/>
</dbReference>
<sequence>MTNEPKIEYNQKNQKTKEIYYNLHDDKVFFIREYNPKNNEVTRKTVYFLPNIITIEVRDKTATTSVKYTYDIQKNQLGEIYKANFKTRDESIKSTNFTKSQIETAKKFCEHALQQYEFYNSNNNKPLKTN</sequence>
<evidence type="ECO:0000259" key="1">
    <source>
        <dbReference type="Pfam" id="PF11178"/>
    </source>
</evidence>
<dbReference type="Pfam" id="PF11178">
    <property type="entry name" value="DUF2963"/>
    <property type="match status" value="1"/>
</dbReference>
<name>A0ABS5CXY9_9MOLU</name>
<dbReference type="EMBL" id="JACAOD020000004">
    <property type="protein sequence ID" value="MBP5835840.1"/>
    <property type="molecule type" value="Genomic_DNA"/>
</dbReference>